<dbReference type="OrthoDB" id="203812at2759"/>
<dbReference type="InterPro" id="IPR001251">
    <property type="entry name" value="CRAL-TRIO_dom"/>
</dbReference>
<dbReference type="AlphaFoldDB" id="A0A8J2P935"/>
<reference evidence="2" key="1">
    <citation type="submission" date="2021-06" db="EMBL/GenBank/DDBJ databases">
        <authorList>
            <person name="Hodson N. C."/>
            <person name="Mongue J. A."/>
            <person name="Jaron S. K."/>
        </authorList>
    </citation>
    <scope>NUCLEOTIDE SEQUENCE</scope>
</reference>
<feature type="domain" description="CRAL-TRIO" evidence="1">
    <location>
        <begin position="18"/>
        <end position="195"/>
    </location>
</feature>
<dbReference type="PANTHER" id="PTHR23324">
    <property type="entry name" value="SEC14 RELATED PROTEIN"/>
    <property type="match status" value="1"/>
</dbReference>
<evidence type="ECO:0000313" key="2">
    <source>
        <dbReference type="EMBL" id="CAG7730892.1"/>
    </source>
</evidence>
<proteinExistence type="predicted"/>
<accession>A0A8J2P935</accession>
<protein>
    <recommendedName>
        <fullName evidence="1">CRAL-TRIO domain-containing protein</fullName>
    </recommendedName>
</protein>
<dbReference type="InterPro" id="IPR051064">
    <property type="entry name" value="SEC14/CRAL-TRIO_domain"/>
</dbReference>
<dbReference type="PANTHER" id="PTHR23324:SF83">
    <property type="entry name" value="SEC14-LIKE PROTEIN 2"/>
    <property type="match status" value="1"/>
</dbReference>
<comment type="caution">
    <text evidence="2">The sequence shown here is derived from an EMBL/GenBank/DDBJ whole genome shotgun (WGS) entry which is preliminary data.</text>
</comment>
<dbReference type="CDD" id="cd00170">
    <property type="entry name" value="SEC14"/>
    <property type="match status" value="1"/>
</dbReference>
<keyword evidence="3" id="KW-1185">Reference proteome</keyword>
<organism evidence="2 3">
    <name type="scientific">Allacma fusca</name>
    <dbReference type="NCBI Taxonomy" id="39272"/>
    <lineage>
        <taxon>Eukaryota</taxon>
        <taxon>Metazoa</taxon>
        <taxon>Ecdysozoa</taxon>
        <taxon>Arthropoda</taxon>
        <taxon>Hexapoda</taxon>
        <taxon>Collembola</taxon>
        <taxon>Symphypleona</taxon>
        <taxon>Sminthuridae</taxon>
        <taxon>Allacma</taxon>
    </lineage>
</organism>
<dbReference type="EMBL" id="CAJVCH010202173">
    <property type="protein sequence ID" value="CAG7730892.1"/>
    <property type="molecule type" value="Genomic_DNA"/>
</dbReference>
<dbReference type="Pfam" id="PF00650">
    <property type="entry name" value="CRAL_TRIO"/>
    <property type="match status" value="1"/>
</dbReference>
<sequence length="200" mass="22883">MTLNDFKDFVDEISSWEAPMELQQKFPFYQAGYDNDGRPVWVIEFGKYNFSEQLMKGPEGAANLEKYMYQSAIRFFEESILDHGKETENVLLGLAIIDDEGFSFSQLSHAPTVSFLGREFKTFACLTTVGLHKIIVINEGISPKFIETYGPAFFGPLMELVEVHGKRSKWEPALKKLIPEKYLPPWYGGSKDFKPVRVYG</sequence>
<evidence type="ECO:0000259" key="1">
    <source>
        <dbReference type="PROSITE" id="PS50191"/>
    </source>
</evidence>
<dbReference type="GO" id="GO:0005737">
    <property type="term" value="C:cytoplasm"/>
    <property type="evidence" value="ECO:0007669"/>
    <property type="project" value="TreeGrafter"/>
</dbReference>
<dbReference type="PROSITE" id="PS50191">
    <property type="entry name" value="CRAL_TRIO"/>
    <property type="match status" value="1"/>
</dbReference>
<name>A0A8J2P935_9HEXA</name>
<evidence type="ECO:0000313" key="3">
    <source>
        <dbReference type="Proteomes" id="UP000708208"/>
    </source>
</evidence>
<gene>
    <name evidence="2" type="ORF">AFUS01_LOCUS19507</name>
</gene>
<dbReference type="Proteomes" id="UP000708208">
    <property type="component" value="Unassembled WGS sequence"/>
</dbReference>